<organism evidence="1 2">
    <name type="scientific">Cochleicola gelatinilyticus</name>
    <dbReference type="NCBI Taxonomy" id="1763537"/>
    <lineage>
        <taxon>Bacteria</taxon>
        <taxon>Pseudomonadati</taxon>
        <taxon>Bacteroidota</taxon>
        <taxon>Flavobacteriia</taxon>
        <taxon>Flavobacteriales</taxon>
        <taxon>Flavobacteriaceae</taxon>
        <taxon>Cochleicola</taxon>
    </lineage>
</organism>
<protein>
    <submittedName>
        <fullName evidence="1">Uncharacterized protein</fullName>
    </submittedName>
</protein>
<accession>A0A167JTJ3</accession>
<keyword evidence="2" id="KW-1185">Reference proteome</keyword>
<dbReference type="EMBL" id="LRXL01000019">
    <property type="protein sequence ID" value="OAB81033.1"/>
    <property type="molecule type" value="Genomic_DNA"/>
</dbReference>
<dbReference type="AlphaFoldDB" id="A0A167JTJ3"/>
<name>A0A167JTJ3_9FLAO</name>
<gene>
    <name evidence="1" type="ORF">ULVI_01870</name>
</gene>
<comment type="caution">
    <text evidence="1">The sequence shown here is derived from an EMBL/GenBank/DDBJ whole genome shotgun (WGS) entry which is preliminary data.</text>
</comment>
<reference evidence="1 2" key="1">
    <citation type="submission" date="2016-02" db="EMBL/GenBank/DDBJ databases">
        <title>Ulvibacter sp. LPB0005, isolated from Thais luteostoma.</title>
        <authorList>
            <person name="Shin S.-K."/>
            <person name="Yi H."/>
        </authorList>
    </citation>
    <scope>NUCLEOTIDE SEQUENCE [LARGE SCALE GENOMIC DNA]</scope>
    <source>
        <strain evidence="1 2">LPB0005</strain>
    </source>
</reference>
<dbReference type="STRING" id="1763537.ULVI_01870"/>
<proteinExistence type="predicted"/>
<evidence type="ECO:0000313" key="1">
    <source>
        <dbReference type="EMBL" id="OAB81033.1"/>
    </source>
</evidence>
<sequence length="214" mass="24160">MAQPNGNSLLSALLFLYKTVATHLKKMNIKKILLFIISITIFGCGCNDDGFESFELTEFERSLIPFTTEQNVQFINQESELLDATITAKTIDNFNLNSSDDESCMVTLVESHRNQLILNGTGQDFFVFVQKSRNLTEFIITSGVRDFAIDGCETNFETIVQATTNYTSDGFSFENVFILENCGTENLISTFIYSSQNGIEFIKYDNGNYLKQVE</sequence>
<dbReference type="Proteomes" id="UP000077013">
    <property type="component" value="Unassembled WGS sequence"/>
</dbReference>
<evidence type="ECO:0000313" key="2">
    <source>
        <dbReference type="Proteomes" id="UP000077013"/>
    </source>
</evidence>